<evidence type="ECO:0000259" key="1">
    <source>
        <dbReference type="Pfam" id="PF13566"/>
    </source>
</evidence>
<dbReference type="RefSeq" id="WP_129016771.1">
    <property type="nucleotide sequence ID" value="NZ_SDDZ01000003.1"/>
</dbReference>
<evidence type="ECO:0000313" key="2">
    <source>
        <dbReference type="EMBL" id="RXJ50653.1"/>
    </source>
</evidence>
<gene>
    <name evidence="2" type="ORF">ESZ48_07810</name>
</gene>
<keyword evidence="3" id="KW-1185">Reference proteome</keyword>
<organism evidence="2 3">
    <name type="scientific">Gelidibacter gilvus</name>
    <dbReference type="NCBI Taxonomy" id="59602"/>
    <lineage>
        <taxon>Bacteria</taxon>
        <taxon>Pseudomonadati</taxon>
        <taxon>Bacteroidota</taxon>
        <taxon>Flavobacteriia</taxon>
        <taxon>Flavobacteriales</taxon>
        <taxon>Flavobacteriaceae</taxon>
        <taxon>Gelidibacter</taxon>
    </lineage>
</organism>
<reference evidence="2 3" key="1">
    <citation type="submission" date="2019-01" db="EMBL/GenBank/DDBJ databases">
        <title>Genome sequence of the Antarctic species Gelidibacter gilvus ACAM 158(T).</title>
        <authorList>
            <person name="Bowman J.P."/>
        </authorList>
    </citation>
    <scope>NUCLEOTIDE SEQUENCE [LARGE SCALE GENOMIC DNA]</scope>
    <source>
        <strain evidence="2 3">IC158</strain>
    </source>
</reference>
<name>A0A4Q0XIC1_9FLAO</name>
<dbReference type="Proteomes" id="UP000289792">
    <property type="component" value="Unassembled WGS sequence"/>
</dbReference>
<evidence type="ECO:0000313" key="3">
    <source>
        <dbReference type="Proteomes" id="UP000289792"/>
    </source>
</evidence>
<sequence>MLILEEHTLVYDSTFDGFLTCVFQVYESKLKQVSFQRKNQVQESLFGINTEIITDLEKADRVWKGIRSHSTARGSLRLYYAFLSEQAQIESLLLTYIQQAFKSRIPLDSDFGNEMVLKISQIAKSVGREKHRMEAFVRFKLTKDDIYFANIEPDFDVLPLISKHFKSRYADQKWIIYDLKRQYGLYYDLEKVEMMNLTLPENFDPTQTASEYFTPSEMEFQTLWQNYFQSTNIVARKNIKLHIQHVPKRYWKYLSEKTT</sequence>
<dbReference type="OrthoDB" id="5290748at2"/>
<dbReference type="InterPro" id="IPR025404">
    <property type="entry name" value="DUF4130"/>
</dbReference>
<dbReference type="NCBIfam" id="TIGR03915">
    <property type="entry name" value="SAM_7_link_chp"/>
    <property type="match status" value="1"/>
</dbReference>
<dbReference type="Pfam" id="PF13566">
    <property type="entry name" value="DUF4130"/>
    <property type="match status" value="1"/>
</dbReference>
<comment type="caution">
    <text evidence="2">The sequence shown here is derived from an EMBL/GenBank/DDBJ whole genome shotgun (WGS) entry which is preliminary data.</text>
</comment>
<proteinExistence type="predicted"/>
<protein>
    <submittedName>
        <fullName evidence="2">DNA metabolism protein</fullName>
    </submittedName>
</protein>
<dbReference type="AlphaFoldDB" id="A0A4Q0XIC1"/>
<dbReference type="EMBL" id="SDDZ01000003">
    <property type="protein sequence ID" value="RXJ50653.1"/>
    <property type="molecule type" value="Genomic_DNA"/>
</dbReference>
<accession>A0A4Q0XIC1</accession>
<feature type="domain" description="DUF4130" evidence="1">
    <location>
        <begin position="88"/>
        <end position="256"/>
    </location>
</feature>
<dbReference type="InterPro" id="IPR023875">
    <property type="entry name" value="DNA_repair_put"/>
</dbReference>